<organism evidence="2 3">
    <name type="scientific">Colletotrichum paranaense</name>
    <dbReference type="NCBI Taxonomy" id="1914294"/>
    <lineage>
        <taxon>Eukaryota</taxon>
        <taxon>Fungi</taxon>
        <taxon>Dikarya</taxon>
        <taxon>Ascomycota</taxon>
        <taxon>Pezizomycotina</taxon>
        <taxon>Sordariomycetes</taxon>
        <taxon>Hypocreomycetidae</taxon>
        <taxon>Glomerellales</taxon>
        <taxon>Glomerellaceae</taxon>
        <taxon>Colletotrichum</taxon>
        <taxon>Colletotrichum acutatum species complex</taxon>
    </lineage>
</organism>
<comment type="caution">
    <text evidence="2">The sequence shown here is derived from an EMBL/GenBank/DDBJ whole genome shotgun (WGS) entry which is preliminary data.</text>
</comment>
<protein>
    <submittedName>
        <fullName evidence="2">Uncharacterized protein</fullName>
    </submittedName>
</protein>
<dbReference type="RefSeq" id="XP_060351946.1">
    <property type="nucleotide sequence ID" value="XM_060490480.1"/>
</dbReference>
<accession>A0ABQ9STI5</accession>
<evidence type="ECO:0000256" key="1">
    <source>
        <dbReference type="SAM" id="MobiDB-lite"/>
    </source>
</evidence>
<keyword evidence="3" id="KW-1185">Reference proteome</keyword>
<proteinExistence type="predicted"/>
<dbReference type="EMBL" id="MOPA01000004">
    <property type="protein sequence ID" value="KAK1542819.1"/>
    <property type="molecule type" value="Genomic_DNA"/>
</dbReference>
<evidence type="ECO:0000313" key="2">
    <source>
        <dbReference type="EMBL" id="KAK1542819.1"/>
    </source>
</evidence>
<feature type="compositionally biased region" description="Basic and acidic residues" evidence="1">
    <location>
        <begin position="8"/>
        <end position="27"/>
    </location>
</feature>
<sequence>MRSQRLLDIPKHNIAKLDARPERKGEQEVGTLGRSWRGNDNGSDGFGPRSRGPRRDGSCKARHSSLTQAAQLQLLPCVHCHHSPCLFSASPTAARIWRRPGPRPGPRGNPRTSTTKLRQFRTPPPISLVSRITKLSLCSVVSCRHGRHTEPHLPHSLMLPPLPFRRNKTLYMFILLTAGLA</sequence>
<reference evidence="2 3" key="1">
    <citation type="submission" date="2016-10" db="EMBL/GenBank/DDBJ databases">
        <title>The genome sequence of Colletotrichum fioriniae PJ7.</title>
        <authorList>
            <person name="Baroncelli R."/>
        </authorList>
    </citation>
    <scope>NUCLEOTIDE SEQUENCE [LARGE SCALE GENOMIC DNA]</scope>
    <source>
        <strain evidence="2 3">IMI 384185</strain>
    </source>
</reference>
<evidence type="ECO:0000313" key="3">
    <source>
        <dbReference type="Proteomes" id="UP001241169"/>
    </source>
</evidence>
<dbReference type="GeneID" id="85374379"/>
<feature type="region of interest" description="Disordered" evidence="1">
    <location>
        <begin position="96"/>
        <end position="118"/>
    </location>
</feature>
<gene>
    <name evidence="2" type="ORF">CPAR01_06206</name>
</gene>
<feature type="region of interest" description="Disordered" evidence="1">
    <location>
        <begin position="1"/>
        <end position="62"/>
    </location>
</feature>
<dbReference type="Proteomes" id="UP001241169">
    <property type="component" value="Unassembled WGS sequence"/>
</dbReference>
<name>A0ABQ9STI5_9PEZI</name>